<name>A0ACC0FCK7_9ERIC</name>
<dbReference type="EMBL" id="CM045772">
    <property type="protein sequence ID" value="KAI7986375.1"/>
    <property type="molecule type" value="Genomic_DNA"/>
</dbReference>
<proteinExistence type="predicted"/>
<dbReference type="Proteomes" id="UP001060215">
    <property type="component" value="Chromosome 15"/>
</dbReference>
<gene>
    <name evidence="1" type="ORF">LOK49_LG14G00908</name>
</gene>
<reference evidence="1 2" key="1">
    <citation type="journal article" date="2022" name="Plant J.">
        <title>Chromosome-level genome of Camellia lanceoleosa provides a valuable resource for understanding genome evolution and self-incompatibility.</title>
        <authorList>
            <person name="Gong W."/>
            <person name="Xiao S."/>
            <person name="Wang L."/>
            <person name="Liao Z."/>
            <person name="Chang Y."/>
            <person name="Mo W."/>
            <person name="Hu G."/>
            <person name="Li W."/>
            <person name="Zhao G."/>
            <person name="Zhu H."/>
            <person name="Hu X."/>
            <person name="Ji K."/>
            <person name="Xiang X."/>
            <person name="Song Q."/>
            <person name="Yuan D."/>
            <person name="Jin S."/>
            <person name="Zhang L."/>
        </authorList>
    </citation>
    <scope>NUCLEOTIDE SEQUENCE [LARGE SCALE GENOMIC DNA]</scope>
    <source>
        <strain evidence="1">SQ_2022a</strain>
    </source>
</reference>
<sequence length="111" mass="12795">MKILLNNLKSGQQRFQSLGIAFYRGADCSVLLYDFNVMKSFDTPNNWHEEFLMQVHWQETLRGYVAGVLTAQRVLIVSADLDILASNSTKFDKELPSIYLDGKLIAYWLLF</sequence>
<evidence type="ECO:0000313" key="1">
    <source>
        <dbReference type="EMBL" id="KAI7986375.1"/>
    </source>
</evidence>
<protein>
    <submittedName>
        <fullName evidence="1">Uncharacterized protein</fullName>
    </submittedName>
</protein>
<comment type="caution">
    <text evidence="1">The sequence shown here is derived from an EMBL/GenBank/DDBJ whole genome shotgun (WGS) entry which is preliminary data.</text>
</comment>
<accession>A0ACC0FCK7</accession>
<keyword evidence="2" id="KW-1185">Reference proteome</keyword>
<organism evidence="1 2">
    <name type="scientific">Camellia lanceoleosa</name>
    <dbReference type="NCBI Taxonomy" id="1840588"/>
    <lineage>
        <taxon>Eukaryota</taxon>
        <taxon>Viridiplantae</taxon>
        <taxon>Streptophyta</taxon>
        <taxon>Embryophyta</taxon>
        <taxon>Tracheophyta</taxon>
        <taxon>Spermatophyta</taxon>
        <taxon>Magnoliopsida</taxon>
        <taxon>eudicotyledons</taxon>
        <taxon>Gunneridae</taxon>
        <taxon>Pentapetalae</taxon>
        <taxon>asterids</taxon>
        <taxon>Ericales</taxon>
        <taxon>Theaceae</taxon>
        <taxon>Camellia</taxon>
    </lineage>
</organism>
<evidence type="ECO:0000313" key="2">
    <source>
        <dbReference type="Proteomes" id="UP001060215"/>
    </source>
</evidence>